<proteinExistence type="predicted"/>
<dbReference type="EMBL" id="JAPXFL010000009">
    <property type="protein sequence ID" value="KAK9501720.1"/>
    <property type="molecule type" value="Genomic_DNA"/>
</dbReference>
<name>A0AAW1D065_9HEMI</name>
<dbReference type="AlphaFoldDB" id="A0AAW1D065"/>
<protein>
    <recommendedName>
        <fullName evidence="3">Maturase K</fullName>
    </recommendedName>
</protein>
<gene>
    <name evidence="1" type="ORF">O3M35_012395</name>
</gene>
<accession>A0AAW1D065</accession>
<evidence type="ECO:0000313" key="1">
    <source>
        <dbReference type="EMBL" id="KAK9501720.1"/>
    </source>
</evidence>
<organism evidence="1 2">
    <name type="scientific">Rhynocoris fuscipes</name>
    <dbReference type="NCBI Taxonomy" id="488301"/>
    <lineage>
        <taxon>Eukaryota</taxon>
        <taxon>Metazoa</taxon>
        <taxon>Ecdysozoa</taxon>
        <taxon>Arthropoda</taxon>
        <taxon>Hexapoda</taxon>
        <taxon>Insecta</taxon>
        <taxon>Pterygota</taxon>
        <taxon>Neoptera</taxon>
        <taxon>Paraneoptera</taxon>
        <taxon>Hemiptera</taxon>
        <taxon>Heteroptera</taxon>
        <taxon>Panheteroptera</taxon>
        <taxon>Cimicomorpha</taxon>
        <taxon>Reduviidae</taxon>
        <taxon>Harpactorinae</taxon>
        <taxon>Harpactorini</taxon>
        <taxon>Rhynocoris</taxon>
    </lineage>
</organism>
<reference evidence="1 2" key="1">
    <citation type="submission" date="2022-12" db="EMBL/GenBank/DDBJ databases">
        <title>Chromosome-level genome assembly of true bugs.</title>
        <authorList>
            <person name="Ma L."/>
            <person name="Li H."/>
        </authorList>
    </citation>
    <scope>NUCLEOTIDE SEQUENCE [LARGE SCALE GENOMIC DNA]</scope>
    <source>
        <strain evidence="1">Lab_2022b</strain>
    </source>
</reference>
<dbReference type="Proteomes" id="UP001461498">
    <property type="component" value="Unassembled WGS sequence"/>
</dbReference>
<keyword evidence="2" id="KW-1185">Reference proteome</keyword>
<comment type="caution">
    <text evidence="1">The sequence shown here is derived from an EMBL/GenBank/DDBJ whole genome shotgun (WGS) entry which is preliminary data.</text>
</comment>
<sequence>MICSDDENDNRDETSSAKKKNIKEKLINNVKDFTDKTNTSFNLNNENENLIEINTNNENEILSNDENIEHIIQNDLNNKNDILFVNENEILLNKQNENLIQIDSNGETEIDKQNEIFIQIDSNDENENEIDSNNKNEVIEVIIKPFVSMYKEQKLLFYQQLKQHIQMLISYYLLSHKHQMIDEKYSNEYESMILFWDNYEFNEDQSFKIFMNHVKDLMNIWKRIMNDSVEYEKINNFIKVEIEKVILNMKKRSLYRPELPPQVIKVCKESKVFLYPLLLPSHGFIPANIKRVTPSICEHEAMLIVIALDQYNDSVCKVDLTSKSKFSELIKFLSTNITPVWPTRTLRKFFKRSLESHQTNIIKYYYVNNKYPPINHYVIPLSQSFLKLKQQPYELMPEKWRTYLKNNV</sequence>
<evidence type="ECO:0008006" key="3">
    <source>
        <dbReference type="Google" id="ProtNLM"/>
    </source>
</evidence>
<evidence type="ECO:0000313" key="2">
    <source>
        <dbReference type="Proteomes" id="UP001461498"/>
    </source>
</evidence>